<sequence length="174" mass="18733">MNIGVWIKKGAYFSQIKHNTDRENKLADHRFAELVKIAALDSTPVVVGYSLVGVYPCAVLKPETDTSTAGPIRNRVASQRPQPYQIPNQISQAGTTTAATTARVGVPKLLVTSCQCNNNINPQPPPNEYQVAQNSTPMLFVPFSISSFAPPLTGATLHANNCSPSKVIKTSNTI</sequence>
<evidence type="ECO:0000313" key="1">
    <source>
        <dbReference type="EMBL" id="KAL3290257.1"/>
    </source>
</evidence>
<keyword evidence="2" id="KW-1185">Reference proteome</keyword>
<reference evidence="1 2" key="1">
    <citation type="journal article" date="2021" name="BMC Biol.">
        <title>Horizontally acquired antibacterial genes associated with adaptive radiation of ladybird beetles.</title>
        <authorList>
            <person name="Li H.S."/>
            <person name="Tang X.F."/>
            <person name="Huang Y.H."/>
            <person name="Xu Z.Y."/>
            <person name="Chen M.L."/>
            <person name="Du X.Y."/>
            <person name="Qiu B.Y."/>
            <person name="Chen P.T."/>
            <person name="Zhang W."/>
            <person name="Slipinski A."/>
            <person name="Escalona H.E."/>
            <person name="Waterhouse R.M."/>
            <person name="Zwick A."/>
            <person name="Pang H."/>
        </authorList>
    </citation>
    <scope>NUCLEOTIDE SEQUENCE [LARGE SCALE GENOMIC DNA]</scope>
    <source>
        <strain evidence="1">SYSU2018</strain>
    </source>
</reference>
<dbReference type="EMBL" id="JABFTP020000186">
    <property type="protein sequence ID" value="KAL3290257.1"/>
    <property type="molecule type" value="Genomic_DNA"/>
</dbReference>
<proteinExistence type="predicted"/>
<gene>
    <name evidence="1" type="ORF">HHI36_023607</name>
</gene>
<protein>
    <submittedName>
        <fullName evidence="1">Uncharacterized protein</fullName>
    </submittedName>
</protein>
<name>A0ABD2PH29_9CUCU</name>
<dbReference type="AlphaFoldDB" id="A0ABD2PH29"/>
<accession>A0ABD2PH29</accession>
<comment type="caution">
    <text evidence="1">The sequence shown here is derived from an EMBL/GenBank/DDBJ whole genome shotgun (WGS) entry which is preliminary data.</text>
</comment>
<dbReference type="Proteomes" id="UP001516400">
    <property type="component" value="Unassembled WGS sequence"/>
</dbReference>
<evidence type="ECO:0000313" key="2">
    <source>
        <dbReference type="Proteomes" id="UP001516400"/>
    </source>
</evidence>
<organism evidence="1 2">
    <name type="scientific">Cryptolaemus montrouzieri</name>
    <dbReference type="NCBI Taxonomy" id="559131"/>
    <lineage>
        <taxon>Eukaryota</taxon>
        <taxon>Metazoa</taxon>
        <taxon>Ecdysozoa</taxon>
        <taxon>Arthropoda</taxon>
        <taxon>Hexapoda</taxon>
        <taxon>Insecta</taxon>
        <taxon>Pterygota</taxon>
        <taxon>Neoptera</taxon>
        <taxon>Endopterygota</taxon>
        <taxon>Coleoptera</taxon>
        <taxon>Polyphaga</taxon>
        <taxon>Cucujiformia</taxon>
        <taxon>Coccinelloidea</taxon>
        <taxon>Coccinellidae</taxon>
        <taxon>Scymninae</taxon>
        <taxon>Scymnini</taxon>
        <taxon>Cryptolaemus</taxon>
    </lineage>
</organism>